<sequence length="222" mass="23493">MQVVGKSDPVIRAKRDVGMKDGRLMGSLETDSEVQNEKGFSESETIVGLNIGMNADDSFIVAERASRAVRMSPHGVSGLVQGYVDVFEKGFSDNEEAMVLNPGTNMVDSGFIEDRVSDAFGLLLDVEHVDEVGKGLSGNCEVLKGGVNAGKLSLVEDSGSGGLGLSSGVVADLMDDGFILRMTRSKSCAREKLLDRGGQDFGRSGIVKVFGLNPSSDQEVLV</sequence>
<dbReference type="EMBL" id="BGPR01000011">
    <property type="protein sequence ID" value="GBL77035.1"/>
    <property type="molecule type" value="Genomic_DNA"/>
</dbReference>
<reference evidence="1 2" key="1">
    <citation type="journal article" date="2019" name="Sci. Rep.">
        <title>Orb-weaving spider Araneus ventricosus genome elucidates the spidroin gene catalogue.</title>
        <authorList>
            <person name="Kono N."/>
            <person name="Nakamura H."/>
            <person name="Ohtoshi R."/>
            <person name="Moran D.A.P."/>
            <person name="Shinohara A."/>
            <person name="Yoshida Y."/>
            <person name="Fujiwara M."/>
            <person name="Mori M."/>
            <person name="Tomita M."/>
            <person name="Arakawa K."/>
        </authorList>
    </citation>
    <scope>NUCLEOTIDE SEQUENCE [LARGE SCALE GENOMIC DNA]</scope>
</reference>
<organism evidence="1 2">
    <name type="scientific">Araneus ventricosus</name>
    <name type="common">Orbweaver spider</name>
    <name type="synonym">Epeira ventricosa</name>
    <dbReference type="NCBI Taxonomy" id="182803"/>
    <lineage>
        <taxon>Eukaryota</taxon>
        <taxon>Metazoa</taxon>
        <taxon>Ecdysozoa</taxon>
        <taxon>Arthropoda</taxon>
        <taxon>Chelicerata</taxon>
        <taxon>Arachnida</taxon>
        <taxon>Araneae</taxon>
        <taxon>Araneomorphae</taxon>
        <taxon>Entelegynae</taxon>
        <taxon>Araneoidea</taxon>
        <taxon>Araneidae</taxon>
        <taxon>Araneus</taxon>
    </lineage>
</organism>
<dbReference type="AlphaFoldDB" id="A0A4Y2ACN5"/>
<gene>
    <name evidence="1" type="ORF">AVEN_12687_1</name>
</gene>
<dbReference type="Proteomes" id="UP000499080">
    <property type="component" value="Unassembled WGS sequence"/>
</dbReference>
<accession>A0A4Y2ACN5</accession>
<evidence type="ECO:0000313" key="1">
    <source>
        <dbReference type="EMBL" id="GBL77035.1"/>
    </source>
</evidence>
<proteinExistence type="predicted"/>
<name>A0A4Y2ACN5_ARAVE</name>
<evidence type="ECO:0000313" key="2">
    <source>
        <dbReference type="Proteomes" id="UP000499080"/>
    </source>
</evidence>
<keyword evidence="2" id="KW-1185">Reference proteome</keyword>
<comment type="caution">
    <text evidence="1">The sequence shown here is derived from an EMBL/GenBank/DDBJ whole genome shotgun (WGS) entry which is preliminary data.</text>
</comment>
<protein>
    <submittedName>
        <fullName evidence="1">Uncharacterized protein</fullName>
    </submittedName>
</protein>